<dbReference type="GeneID" id="36331988"/>
<sequence length="329" mass="37144">MRKGQNAGSVSTSKQDSGMHKKRKTKRKPVTIVVMGPTGSGKTSFINTASGSELRVGLGLESSTENIQKSNTFPLDEYDVTLVDTPGFDDTNISDVDILALIAKYLADEFENRRQISGVIYLHRITDNRMGGTALRNFRMFKELCGGPALANTAIVLNMWNEVNEGIRSARKNELVSKDNFFKPAVTAGAKVLTHDNTVDSAYAVLRHLATRRPRPLLIQTELVSRKKQLCETSAGAALLGDLVKREQRQAEQLRDMQKEIEEAIRKKDEEDRRELEEARRKVDETRRHLLSQQQRMKPVKPVGVRAQRNRRRRLFRGLLCVTSDNLET</sequence>
<proteinExistence type="predicted"/>
<evidence type="ECO:0000313" key="3">
    <source>
        <dbReference type="EMBL" id="OSX57698.1"/>
    </source>
</evidence>
<feature type="region of interest" description="Disordered" evidence="1">
    <location>
        <begin position="268"/>
        <end position="287"/>
    </location>
</feature>
<dbReference type="SUPFAM" id="SSF52540">
    <property type="entry name" value="P-loop containing nucleoside triphosphate hydrolases"/>
    <property type="match status" value="1"/>
</dbReference>
<name>A0A1X6MMZ2_9APHY</name>
<evidence type="ECO:0000259" key="2">
    <source>
        <dbReference type="Pfam" id="PF01926"/>
    </source>
</evidence>
<dbReference type="Proteomes" id="UP000194127">
    <property type="component" value="Unassembled WGS sequence"/>
</dbReference>
<dbReference type="EMBL" id="KZ110607">
    <property type="protein sequence ID" value="OSX57698.1"/>
    <property type="molecule type" value="Genomic_DNA"/>
</dbReference>
<dbReference type="RefSeq" id="XP_024334492.1">
    <property type="nucleotide sequence ID" value="XM_024487039.1"/>
</dbReference>
<dbReference type="AlphaFoldDB" id="A0A1X6MMZ2"/>
<accession>A0A1X6MMZ2</accession>
<evidence type="ECO:0000256" key="1">
    <source>
        <dbReference type="SAM" id="MobiDB-lite"/>
    </source>
</evidence>
<dbReference type="InterPro" id="IPR027417">
    <property type="entry name" value="P-loop_NTPase"/>
</dbReference>
<feature type="region of interest" description="Disordered" evidence="1">
    <location>
        <begin position="1"/>
        <end position="28"/>
    </location>
</feature>
<protein>
    <recommendedName>
        <fullName evidence="2">G domain-containing protein</fullName>
    </recommendedName>
</protein>
<dbReference type="Pfam" id="PF01926">
    <property type="entry name" value="MMR_HSR1"/>
    <property type="match status" value="1"/>
</dbReference>
<feature type="domain" description="G" evidence="2">
    <location>
        <begin position="31"/>
        <end position="98"/>
    </location>
</feature>
<organism evidence="3 4">
    <name type="scientific">Postia placenta MAD-698-R-SB12</name>
    <dbReference type="NCBI Taxonomy" id="670580"/>
    <lineage>
        <taxon>Eukaryota</taxon>
        <taxon>Fungi</taxon>
        <taxon>Dikarya</taxon>
        <taxon>Basidiomycota</taxon>
        <taxon>Agaricomycotina</taxon>
        <taxon>Agaricomycetes</taxon>
        <taxon>Polyporales</taxon>
        <taxon>Adustoporiaceae</taxon>
        <taxon>Rhodonia</taxon>
    </lineage>
</organism>
<dbReference type="GO" id="GO:0005525">
    <property type="term" value="F:GTP binding"/>
    <property type="evidence" value="ECO:0007669"/>
    <property type="project" value="InterPro"/>
</dbReference>
<dbReference type="InterPro" id="IPR006073">
    <property type="entry name" value="GTP-bd"/>
</dbReference>
<gene>
    <name evidence="3" type="ORF">POSPLADRAFT_1156186</name>
</gene>
<dbReference type="PANTHER" id="PTHR18884">
    <property type="entry name" value="SEPTIN"/>
    <property type="match status" value="1"/>
</dbReference>
<feature type="compositionally biased region" description="Polar residues" evidence="1">
    <location>
        <begin position="1"/>
        <end position="16"/>
    </location>
</feature>
<dbReference type="OrthoDB" id="8954335at2759"/>
<keyword evidence="4" id="KW-1185">Reference proteome</keyword>
<evidence type="ECO:0000313" key="4">
    <source>
        <dbReference type="Proteomes" id="UP000194127"/>
    </source>
</evidence>
<reference evidence="3 4" key="1">
    <citation type="submission" date="2017-04" db="EMBL/GenBank/DDBJ databases">
        <title>Genome Sequence of the Model Brown-Rot Fungus Postia placenta SB12.</title>
        <authorList>
            <consortium name="DOE Joint Genome Institute"/>
            <person name="Gaskell J."/>
            <person name="Kersten P."/>
            <person name="Larrondo L.F."/>
            <person name="Canessa P."/>
            <person name="Martinez D."/>
            <person name="Hibbett D."/>
            <person name="Schmoll M."/>
            <person name="Kubicek C.P."/>
            <person name="Martinez A.T."/>
            <person name="Yadav J."/>
            <person name="Master E."/>
            <person name="Magnuson J.K."/>
            <person name="James T."/>
            <person name="Yaver D."/>
            <person name="Berka R."/>
            <person name="Labutti K."/>
            <person name="Lipzen A."/>
            <person name="Aerts A."/>
            <person name="Barry K."/>
            <person name="Henrissat B."/>
            <person name="Blanchette R."/>
            <person name="Grigoriev I."/>
            <person name="Cullen D."/>
        </authorList>
    </citation>
    <scope>NUCLEOTIDE SEQUENCE [LARGE SCALE GENOMIC DNA]</scope>
    <source>
        <strain evidence="3 4">MAD-698-R-SB12</strain>
    </source>
</reference>
<dbReference type="Gene3D" id="3.40.50.300">
    <property type="entry name" value="P-loop containing nucleotide triphosphate hydrolases"/>
    <property type="match status" value="1"/>
</dbReference>